<dbReference type="InterPro" id="IPR010620">
    <property type="entry name" value="SBBP_repeat"/>
</dbReference>
<feature type="domain" description="DUF7948" evidence="1">
    <location>
        <begin position="56"/>
        <end position="247"/>
    </location>
</feature>
<dbReference type="InterPro" id="IPR057708">
    <property type="entry name" value="DUF7948"/>
</dbReference>
<proteinExistence type="predicted"/>
<evidence type="ECO:0000313" key="2">
    <source>
        <dbReference type="EMBL" id="SVC93896.1"/>
    </source>
</evidence>
<dbReference type="PANTHER" id="PTHR35580">
    <property type="entry name" value="CELL SURFACE GLYCOPROTEIN (S-LAYER PROTEIN)-LIKE PROTEIN"/>
    <property type="match status" value="1"/>
</dbReference>
<dbReference type="Pfam" id="PF06739">
    <property type="entry name" value="SBBP"/>
    <property type="match status" value="1"/>
</dbReference>
<feature type="non-terminal residue" evidence="2">
    <location>
        <position position="310"/>
    </location>
</feature>
<dbReference type="InterPro" id="IPR052918">
    <property type="entry name" value="Motility_Chemotaxis_Reg"/>
</dbReference>
<dbReference type="Pfam" id="PF25778">
    <property type="entry name" value="DUF7948"/>
    <property type="match status" value="1"/>
</dbReference>
<dbReference type="AlphaFoldDB" id="A0A382R898"/>
<reference evidence="2" key="1">
    <citation type="submission" date="2018-05" db="EMBL/GenBank/DDBJ databases">
        <authorList>
            <person name="Lanie J.A."/>
            <person name="Ng W.-L."/>
            <person name="Kazmierczak K.M."/>
            <person name="Andrzejewski T.M."/>
            <person name="Davidsen T.M."/>
            <person name="Wayne K.J."/>
            <person name="Tettelin H."/>
            <person name="Glass J.I."/>
            <person name="Rusch D."/>
            <person name="Podicherti R."/>
            <person name="Tsui H.-C.T."/>
            <person name="Winkler M.E."/>
        </authorList>
    </citation>
    <scope>NUCLEOTIDE SEQUENCE</scope>
</reference>
<gene>
    <name evidence="2" type="ORF">METZ01_LOCUS346750</name>
</gene>
<organism evidence="2">
    <name type="scientific">marine metagenome</name>
    <dbReference type="NCBI Taxonomy" id="408172"/>
    <lineage>
        <taxon>unclassified sequences</taxon>
        <taxon>metagenomes</taxon>
        <taxon>ecological metagenomes</taxon>
    </lineage>
</organism>
<name>A0A382R898_9ZZZZ</name>
<dbReference type="PANTHER" id="PTHR35580:SF1">
    <property type="entry name" value="PHYTASE-LIKE DOMAIN-CONTAINING PROTEIN"/>
    <property type="match status" value="1"/>
</dbReference>
<protein>
    <recommendedName>
        <fullName evidence="1">DUF7948 domain-containing protein</fullName>
    </recommendedName>
</protein>
<evidence type="ECO:0000259" key="1">
    <source>
        <dbReference type="Pfam" id="PF25778"/>
    </source>
</evidence>
<dbReference type="EMBL" id="UINC01119805">
    <property type="protein sequence ID" value="SVC93896.1"/>
    <property type="molecule type" value="Genomic_DNA"/>
</dbReference>
<sequence>MKIGMSKLRFFILFCIVCSPGLMIPQLIVNDEPSVQDVPLTTETVMEKTASMSMPFIKNEGQADPKVKFYANTFAGTAYLTENDLTYVIPTEDGSFVIKEAPHGGDLTPSADAPSETVVNYFKGTEENWHTDVPTYDSVSAGFVWDGVSLSLKAYGNNIEKLFTVFPGTNPNVIKMNFDGVESLSVDESGELLLHTSVGDITMTAPVAYQHVDGIKKFVPVKYSISSSSYGFVLGDYEKTLPVVIDPLLASTFLGGSGNDRGYDIAIDSSGNVFVTGYASSASTDFPATSGAYDESHNAVDVFVSKFSND</sequence>
<accession>A0A382R898</accession>